<feature type="domain" description="Reverse transcriptase" evidence="1">
    <location>
        <begin position="1"/>
        <end position="135"/>
    </location>
</feature>
<dbReference type="InterPro" id="IPR043502">
    <property type="entry name" value="DNA/RNA_pol_sf"/>
</dbReference>
<name>A0AAD5L3C7_9CRUS</name>
<dbReference type="PROSITE" id="PS50878">
    <property type="entry name" value="RT_POL"/>
    <property type="match status" value="1"/>
</dbReference>
<keyword evidence="3" id="KW-1185">Reference proteome</keyword>
<dbReference type="PANTHER" id="PTHR35450">
    <property type="entry name" value="REVERSE TRANSCRIPTASE DOMAIN-CONTAINING PROTEIN"/>
    <property type="match status" value="1"/>
</dbReference>
<dbReference type="InterPro" id="IPR000477">
    <property type="entry name" value="RT_dom"/>
</dbReference>
<proteinExistence type="predicted"/>
<sequence>MDFVVGKETISIAPSAGVRQGDALSTTIFNLAAEPLLRAALSESNPGINLFGQIVKATAYADDIAVVSNTAQALQESLHHLSRVAKVLGLKFNAQKCASLNFINGKPFQVDLFVDGRPIKSLGSDEQEIYLGTPIGAKLRFRPPNQLVSNLDKIAESLLAPWQKLEVFRSHLLPSLSHHLASGRVLKDVLTTLDTECRKFLGHITMVPNTATTPFFYADRRVGGLGTFSLTDDADIWTLARAVQLLTSKDQLVKGIFTEQLKDTIMRGFRDEAPATLPIGEYLSGSTEAGLYRLRYAPAGTNLWTLARGAAKRMRVRIDVSGEGNIRIIADDVSVLPGKAVRGLRQVVRQRHTLKFISAPHQGRVASALATDRSTKDIARLTSSKTDLQHDDWRYLHRARLDLLPLRGYSWSSSDNKTCRHCGESSENGFHVLNNCRVNLTLATQRHDAVLELLYQLLSRKGYTAIINRELPESRLKPDVELEVSGTRLMIDVAVSYDISDNLEAAYNRKVTKYQHLGQVLPLVLGSLGSWYPMNEDIRSLLGIDHRSWCTFRRRSRLAAIKGSMEMIREHLATTDDHNIHM</sequence>
<dbReference type="Proteomes" id="UP000820818">
    <property type="component" value="Unassembled WGS sequence"/>
</dbReference>
<dbReference type="Pfam" id="PF00078">
    <property type="entry name" value="RVT_1"/>
    <property type="match status" value="1"/>
</dbReference>
<dbReference type="SUPFAM" id="SSF56672">
    <property type="entry name" value="DNA/RNA polymerases"/>
    <property type="match status" value="1"/>
</dbReference>
<gene>
    <name evidence="2" type="ORF">GHT06_001522</name>
</gene>
<dbReference type="GO" id="GO:0071897">
    <property type="term" value="P:DNA biosynthetic process"/>
    <property type="evidence" value="ECO:0007669"/>
    <property type="project" value="UniProtKB-ARBA"/>
</dbReference>
<organism evidence="2 3">
    <name type="scientific">Daphnia sinensis</name>
    <dbReference type="NCBI Taxonomy" id="1820382"/>
    <lineage>
        <taxon>Eukaryota</taxon>
        <taxon>Metazoa</taxon>
        <taxon>Ecdysozoa</taxon>
        <taxon>Arthropoda</taxon>
        <taxon>Crustacea</taxon>
        <taxon>Branchiopoda</taxon>
        <taxon>Diplostraca</taxon>
        <taxon>Cladocera</taxon>
        <taxon>Anomopoda</taxon>
        <taxon>Daphniidae</taxon>
        <taxon>Daphnia</taxon>
        <taxon>Daphnia similis group</taxon>
    </lineage>
</organism>
<dbReference type="PANTHER" id="PTHR35450:SF2">
    <property type="entry name" value="REVERSE TRANSCRIPTASE DOMAIN-CONTAINING PROTEIN"/>
    <property type="match status" value="1"/>
</dbReference>
<dbReference type="AlphaFoldDB" id="A0AAD5L3C7"/>
<evidence type="ECO:0000259" key="1">
    <source>
        <dbReference type="PROSITE" id="PS50878"/>
    </source>
</evidence>
<evidence type="ECO:0000313" key="3">
    <source>
        <dbReference type="Proteomes" id="UP000820818"/>
    </source>
</evidence>
<dbReference type="EMBL" id="WJBH02000177">
    <property type="protein sequence ID" value="KAI9550233.1"/>
    <property type="molecule type" value="Genomic_DNA"/>
</dbReference>
<evidence type="ECO:0000313" key="2">
    <source>
        <dbReference type="EMBL" id="KAI9550233.1"/>
    </source>
</evidence>
<accession>A0AAD5L3C7</accession>
<comment type="caution">
    <text evidence="2">The sequence shown here is derived from an EMBL/GenBank/DDBJ whole genome shotgun (WGS) entry which is preliminary data.</text>
</comment>
<protein>
    <recommendedName>
        <fullName evidence="1">Reverse transcriptase domain-containing protein</fullName>
    </recommendedName>
</protein>
<reference evidence="2" key="1">
    <citation type="submission" date="2022-05" db="EMBL/GenBank/DDBJ databases">
        <title>A multi-omics perspective on studying reproductive biology in Daphnia sinensis.</title>
        <authorList>
            <person name="Jia J."/>
        </authorList>
    </citation>
    <scope>NUCLEOTIDE SEQUENCE</scope>
    <source>
        <strain evidence="2">WSL</strain>
    </source>
</reference>